<name>A0A437LH29_9BURK</name>
<dbReference type="Proteomes" id="UP000288587">
    <property type="component" value="Unassembled WGS sequence"/>
</dbReference>
<accession>A0A437LH29</accession>
<organism evidence="2 3">
    <name type="scientific">Inhella crocodyli</name>
    <dbReference type="NCBI Taxonomy" id="2499851"/>
    <lineage>
        <taxon>Bacteria</taxon>
        <taxon>Pseudomonadati</taxon>
        <taxon>Pseudomonadota</taxon>
        <taxon>Betaproteobacteria</taxon>
        <taxon>Burkholderiales</taxon>
        <taxon>Sphaerotilaceae</taxon>
        <taxon>Inhella</taxon>
    </lineage>
</organism>
<evidence type="ECO:0000313" key="3">
    <source>
        <dbReference type="Proteomes" id="UP000288587"/>
    </source>
</evidence>
<dbReference type="OrthoDB" id="197869at2"/>
<protein>
    <recommendedName>
        <fullName evidence="4">Porin</fullName>
    </recommendedName>
</protein>
<gene>
    <name evidence="2" type="ORF">EOD73_11075</name>
</gene>
<keyword evidence="1" id="KW-0732">Signal</keyword>
<evidence type="ECO:0000256" key="1">
    <source>
        <dbReference type="SAM" id="SignalP"/>
    </source>
</evidence>
<sequence length="381" mass="42272">MKICWSNKKAVAAACCALVVAAPAQADDLKLSGFASVVAGKTSGSCVPVDSLADKYNEACTRYVANWGTGAVYTDDLALNRETRAGVQADYSFNRQWSATAQVTARTLKDQRVNLEWAYLTWSPTPEWKLQVGRKRLPLYYYSDFQDVGFAYNTIRPSPDVYGWDVVNYNGASLSTTRSLGDWSLRAEAYAGAEKSRDNPYSTLFGPDPVEVKWSGVTGLSLEMSKDWFTGRISYTRTKFQAKDQTTGDQAVLFDGSTKASQDFLGLVFNGDWDEWQLRSEFGKAKRMNAVGYDADFHLITLGRMFGGFTVTAGLSGYKEKTRFEANTYVPVKLDTRTLALRYDVHKGGALKFQIDQVKDKTVPAFSGKARVLSVAYDVVF</sequence>
<reference evidence="2 3" key="1">
    <citation type="submission" date="2019-01" db="EMBL/GenBank/DDBJ databases">
        <authorList>
            <person name="Chen W.-M."/>
        </authorList>
    </citation>
    <scope>NUCLEOTIDE SEQUENCE [LARGE SCALE GENOMIC DNA]</scope>
    <source>
        <strain evidence="2 3">CCP-18</strain>
    </source>
</reference>
<feature type="chain" id="PRO_5019372216" description="Porin" evidence="1">
    <location>
        <begin position="27"/>
        <end position="381"/>
    </location>
</feature>
<comment type="caution">
    <text evidence="2">The sequence shown here is derived from an EMBL/GenBank/DDBJ whole genome shotgun (WGS) entry which is preliminary data.</text>
</comment>
<dbReference type="EMBL" id="SACM01000003">
    <property type="protein sequence ID" value="RVT84673.1"/>
    <property type="molecule type" value="Genomic_DNA"/>
</dbReference>
<proteinExistence type="predicted"/>
<dbReference type="AlphaFoldDB" id="A0A437LH29"/>
<evidence type="ECO:0008006" key="4">
    <source>
        <dbReference type="Google" id="ProtNLM"/>
    </source>
</evidence>
<feature type="signal peptide" evidence="1">
    <location>
        <begin position="1"/>
        <end position="26"/>
    </location>
</feature>
<dbReference type="RefSeq" id="WP_127683073.1">
    <property type="nucleotide sequence ID" value="NZ_SACM01000003.1"/>
</dbReference>
<evidence type="ECO:0000313" key="2">
    <source>
        <dbReference type="EMBL" id="RVT84673.1"/>
    </source>
</evidence>
<dbReference type="SUPFAM" id="SSF56935">
    <property type="entry name" value="Porins"/>
    <property type="match status" value="1"/>
</dbReference>
<keyword evidence="3" id="KW-1185">Reference proteome</keyword>